<evidence type="ECO:0000256" key="4">
    <source>
        <dbReference type="ARBA" id="ARBA00022840"/>
    </source>
</evidence>
<keyword evidence="8" id="KW-1185">Reference proteome</keyword>
<dbReference type="InterPro" id="IPR000873">
    <property type="entry name" value="AMP-dep_synth/lig_dom"/>
</dbReference>
<dbReference type="Proteomes" id="UP000245942">
    <property type="component" value="Unassembled WGS sequence"/>
</dbReference>
<dbReference type="InterPro" id="IPR025110">
    <property type="entry name" value="AMP-bd_C"/>
</dbReference>
<dbReference type="Pfam" id="PF00501">
    <property type="entry name" value="AMP-binding"/>
    <property type="match status" value="1"/>
</dbReference>
<dbReference type="GeneID" id="37013900"/>
<sequence length="550" mass="58674">MATPIVTPATLRLPFTPRAGYTPSAPAIILPPSSPHAAASANPGKPFHISYHHLHTLILDLQDQLAGLGLQVGDAVSSSLGNGVEFAIAFLATGWQRLIAAPLNPAYTQSEVEFYLDDTKSKVLLVPSGSFSSTSLSTPPTVSAAKKLNIPAYEIVFDPTASDGKGAIFLKDASGKILPKVGAEKREPQEQDTTLVLHTSGTTGKPKGVPLTHANLVATMENIIRTYDLTGRDRTFLVMPLFHVHGMQAAFLSTLLSGGAAVIPPKFSASTFWSELTLTRCTWYTAVPTIHSMLLSSPRPSTQPPLRFIRSCSSSLAPSVFHALEEAFKAPVLEAYAMTEAAHQMTSNQLPHKGERRPGSVGIGQGVEVRIIGTDDKTVPTGGEGEVCVRGKNVTKGYLNNPKANAESFVHNPPAGHEDNKGFFRTGDQGKLDEQGYLVLTGRIKELINRGGEKLSPLEIDAALLKVKGVKEAVSFAVEDATYGQKVGAACVVESGVTEDAIKKELAGSLSKFKIPEKIYLVDAIPKTATGKIQRRQVSAQMTASDKPKL</sequence>
<evidence type="ECO:0000256" key="1">
    <source>
        <dbReference type="ARBA" id="ARBA00006432"/>
    </source>
</evidence>
<organism evidence="7 8">
    <name type="scientific">Pseudomicrostroma glucosiphilum</name>
    <dbReference type="NCBI Taxonomy" id="1684307"/>
    <lineage>
        <taxon>Eukaryota</taxon>
        <taxon>Fungi</taxon>
        <taxon>Dikarya</taxon>
        <taxon>Basidiomycota</taxon>
        <taxon>Ustilaginomycotina</taxon>
        <taxon>Exobasidiomycetes</taxon>
        <taxon>Microstromatales</taxon>
        <taxon>Microstromatales incertae sedis</taxon>
        <taxon>Pseudomicrostroma</taxon>
    </lineage>
</organism>
<dbReference type="GO" id="GO:0005524">
    <property type="term" value="F:ATP binding"/>
    <property type="evidence" value="ECO:0007669"/>
    <property type="project" value="UniProtKB-KW"/>
</dbReference>
<comment type="similarity">
    <text evidence="1">Belongs to the ATP-dependent AMP-binding enzyme family.</text>
</comment>
<evidence type="ECO:0000259" key="5">
    <source>
        <dbReference type="Pfam" id="PF00501"/>
    </source>
</evidence>
<dbReference type="GO" id="GO:0031956">
    <property type="term" value="F:medium-chain fatty acid-CoA ligase activity"/>
    <property type="evidence" value="ECO:0007669"/>
    <property type="project" value="TreeGrafter"/>
</dbReference>
<dbReference type="SUPFAM" id="SSF56801">
    <property type="entry name" value="Acetyl-CoA synthetase-like"/>
    <property type="match status" value="1"/>
</dbReference>
<dbReference type="PANTHER" id="PTHR43201">
    <property type="entry name" value="ACYL-COA SYNTHETASE"/>
    <property type="match status" value="1"/>
</dbReference>
<gene>
    <name evidence="7" type="ORF">BCV69DRAFT_281926</name>
</gene>
<feature type="domain" description="AMP-dependent synthetase/ligase" evidence="5">
    <location>
        <begin position="42"/>
        <end position="399"/>
    </location>
</feature>
<dbReference type="Gene3D" id="3.40.50.12780">
    <property type="entry name" value="N-terminal domain of ligase-like"/>
    <property type="match status" value="1"/>
</dbReference>
<dbReference type="PROSITE" id="PS00455">
    <property type="entry name" value="AMP_BINDING"/>
    <property type="match status" value="1"/>
</dbReference>
<evidence type="ECO:0000256" key="3">
    <source>
        <dbReference type="ARBA" id="ARBA00022741"/>
    </source>
</evidence>
<evidence type="ECO:0000313" key="7">
    <source>
        <dbReference type="EMBL" id="PWN22015.1"/>
    </source>
</evidence>
<feature type="domain" description="AMP-binding enzyme C-terminal" evidence="6">
    <location>
        <begin position="459"/>
        <end position="532"/>
    </location>
</feature>
<proteinExistence type="inferred from homology"/>
<dbReference type="InterPro" id="IPR020845">
    <property type="entry name" value="AMP-binding_CS"/>
</dbReference>
<dbReference type="Pfam" id="PF13193">
    <property type="entry name" value="AMP-binding_C"/>
    <property type="match status" value="1"/>
</dbReference>
<dbReference type="GO" id="GO:0006631">
    <property type="term" value="P:fatty acid metabolic process"/>
    <property type="evidence" value="ECO:0007669"/>
    <property type="project" value="TreeGrafter"/>
</dbReference>
<accession>A0A316UFV2</accession>
<protein>
    <submittedName>
        <fullName evidence="7">Putative PCS60-AMP-binding protein, peroxisomal</fullName>
    </submittedName>
</protein>
<dbReference type="CDD" id="cd05926">
    <property type="entry name" value="FACL_fum10p_like"/>
    <property type="match status" value="1"/>
</dbReference>
<dbReference type="STRING" id="1684307.A0A316UFV2"/>
<reference evidence="7 8" key="1">
    <citation type="journal article" date="2018" name="Mol. Biol. Evol.">
        <title>Broad Genomic Sampling Reveals a Smut Pathogenic Ancestry of the Fungal Clade Ustilaginomycotina.</title>
        <authorList>
            <person name="Kijpornyongpan T."/>
            <person name="Mondo S.J."/>
            <person name="Barry K."/>
            <person name="Sandor L."/>
            <person name="Lee J."/>
            <person name="Lipzen A."/>
            <person name="Pangilinan J."/>
            <person name="LaButti K."/>
            <person name="Hainaut M."/>
            <person name="Henrissat B."/>
            <person name="Grigoriev I.V."/>
            <person name="Spatafora J.W."/>
            <person name="Aime M.C."/>
        </authorList>
    </citation>
    <scope>NUCLEOTIDE SEQUENCE [LARGE SCALE GENOMIC DNA]</scope>
    <source>
        <strain evidence="7 8">MCA 4718</strain>
    </source>
</reference>
<dbReference type="InterPro" id="IPR042099">
    <property type="entry name" value="ANL_N_sf"/>
</dbReference>
<dbReference type="Gene3D" id="3.30.300.30">
    <property type="match status" value="1"/>
</dbReference>
<keyword evidence="4" id="KW-0067">ATP-binding</keyword>
<dbReference type="EMBL" id="KZ819324">
    <property type="protein sequence ID" value="PWN22015.1"/>
    <property type="molecule type" value="Genomic_DNA"/>
</dbReference>
<evidence type="ECO:0000313" key="8">
    <source>
        <dbReference type="Proteomes" id="UP000245942"/>
    </source>
</evidence>
<dbReference type="AlphaFoldDB" id="A0A316UFV2"/>
<dbReference type="PANTHER" id="PTHR43201:SF5">
    <property type="entry name" value="MEDIUM-CHAIN ACYL-COA LIGASE ACSF2, MITOCHONDRIAL"/>
    <property type="match status" value="1"/>
</dbReference>
<keyword evidence="3" id="KW-0547">Nucleotide-binding</keyword>
<dbReference type="InterPro" id="IPR045851">
    <property type="entry name" value="AMP-bd_C_sf"/>
</dbReference>
<dbReference type="OrthoDB" id="10253115at2759"/>
<dbReference type="InterPro" id="IPR045310">
    <property type="entry name" value="Pcs60-like"/>
</dbReference>
<dbReference type="RefSeq" id="XP_025349175.1">
    <property type="nucleotide sequence ID" value="XM_025492166.1"/>
</dbReference>
<evidence type="ECO:0000256" key="2">
    <source>
        <dbReference type="ARBA" id="ARBA00022598"/>
    </source>
</evidence>
<name>A0A316UFV2_9BASI</name>
<keyword evidence="2" id="KW-0436">Ligase</keyword>
<evidence type="ECO:0000259" key="6">
    <source>
        <dbReference type="Pfam" id="PF13193"/>
    </source>
</evidence>